<feature type="compositionally biased region" description="Polar residues" evidence="9">
    <location>
        <begin position="522"/>
        <end position="543"/>
    </location>
</feature>
<comment type="similarity">
    <text evidence="2">Belongs to the COG3 family.</text>
</comment>
<evidence type="ECO:0000313" key="13">
    <source>
        <dbReference type="Proteomes" id="UP000193560"/>
    </source>
</evidence>
<dbReference type="STRING" id="90262.A0A1X2I9G5"/>
<name>A0A1X2I9G5_9FUNG</name>
<evidence type="ECO:0000256" key="2">
    <source>
        <dbReference type="ARBA" id="ARBA00009936"/>
    </source>
</evidence>
<evidence type="ECO:0000256" key="4">
    <source>
        <dbReference type="ARBA" id="ARBA00022448"/>
    </source>
</evidence>
<keyword evidence="6" id="KW-0333">Golgi apparatus</keyword>
<dbReference type="GO" id="GO:0017119">
    <property type="term" value="C:Golgi transport complex"/>
    <property type="evidence" value="ECO:0007669"/>
    <property type="project" value="TreeGrafter"/>
</dbReference>
<evidence type="ECO:0000256" key="3">
    <source>
        <dbReference type="ARBA" id="ARBA00020976"/>
    </source>
</evidence>
<evidence type="ECO:0000256" key="1">
    <source>
        <dbReference type="ARBA" id="ARBA00004395"/>
    </source>
</evidence>
<dbReference type="OrthoDB" id="296793at2759"/>
<dbReference type="PANTHER" id="PTHR13302:SF8">
    <property type="entry name" value="CONSERVED OLIGOMERIC GOLGI COMPLEX SUBUNIT 3"/>
    <property type="match status" value="1"/>
</dbReference>
<proteinExistence type="inferred from homology"/>
<evidence type="ECO:0000313" key="12">
    <source>
        <dbReference type="EMBL" id="ORZ12245.1"/>
    </source>
</evidence>
<evidence type="ECO:0000256" key="8">
    <source>
        <dbReference type="ARBA" id="ARBA00031339"/>
    </source>
</evidence>
<protein>
    <recommendedName>
        <fullName evidence="3">Conserved oligomeric Golgi complex subunit 3</fullName>
    </recommendedName>
    <alternativeName>
        <fullName evidence="8">Component of oligomeric Golgi complex 3</fullName>
    </alternativeName>
</protein>
<evidence type="ECO:0000259" key="11">
    <source>
        <dbReference type="Pfam" id="PF20671"/>
    </source>
</evidence>
<dbReference type="AlphaFoldDB" id="A0A1X2I9G5"/>
<feature type="domain" description="Conserved oligomeric Golgi complex subunit 3 C-terminal" evidence="11">
    <location>
        <begin position="318"/>
        <end position="677"/>
    </location>
</feature>
<evidence type="ECO:0000256" key="5">
    <source>
        <dbReference type="ARBA" id="ARBA00022927"/>
    </source>
</evidence>
<comment type="caution">
    <text evidence="12">The sequence shown here is derived from an EMBL/GenBank/DDBJ whole genome shotgun (WGS) entry which is preliminary data.</text>
</comment>
<evidence type="ECO:0000256" key="9">
    <source>
        <dbReference type="SAM" id="MobiDB-lite"/>
    </source>
</evidence>
<sequence>MSRVTRAISLEDWEDKTRLNEKQLQSVYEIKETCAELPLPSSWYFNEKSLNSPAVNRGSSSSGGLTPEVSSNHLLNPLNAGLLSSQLRAVNRSRSATNLYAESTAAVEKQIANDIGSDKPIETLQQFFDWFAFMENDMEKGQEDVYRNYLSVVTFYQKVCDDFLEDLHATSSLFNNLGDDYSFVEKQTKSLQTTCEELLQEQHQLTKLADALTERLEYFNQLEPIAKMFNSPGDDICLRPEFISMLEKLDECIKYMSDHLDYRDSELYLMRFRQCLTRGMTLIKMYSMSTIKTLGYETYKQIMTKMSDPTMTLSKQTTLFYVKFRTIAPNIKSLADQLEKRGHDQKEYHSLYKDIIQVYIQTRQQVLSPIISRKIIELGPNGGDLLSFARAGCAYIMGVCSDEYNLFYNFFRDGEDEIYGYLELLTSYLHDHLRPRIIHEVNIPVLSELCNVFQMYVMQDNQQYRTGDDIDTSARKDIIFGHLIQDVLEDAQSRLVFRAQTYVHNDIQGYQLKPEDLQLSRANIGSSPHSTNSQPIQQNQEQASLEPATLAIDDDQSDNQSTSTTTQDRNTTADPDVLLGEGSNATLGWYPTLQKTMWILIKLYHCVQTGVFEDLAQEAVSLCIDSLKKASQIMSTTKSRLDGQLFLIKQLVILKEQLTPFEVNFVRAEKALDFSPVTETFNSFPSTRSLLFNRR</sequence>
<dbReference type="Proteomes" id="UP000193560">
    <property type="component" value="Unassembled WGS sequence"/>
</dbReference>
<dbReference type="GO" id="GO:0000139">
    <property type="term" value="C:Golgi membrane"/>
    <property type="evidence" value="ECO:0007669"/>
    <property type="project" value="UniProtKB-SubCell"/>
</dbReference>
<organism evidence="12 13">
    <name type="scientific">Absidia repens</name>
    <dbReference type="NCBI Taxonomy" id="90262"/>
    <lineage>
        <taxon>Eukaryota</taxon>
        <taxon>Fungi</taxon>
        <taxon>Fungi incertae sedis</taxon>
        <taxon>Mucoromycota</taxon>
        <taxon>Mucoromycotina</taxon>
        <taxon>Mucoromycetes</taxon>
        <taxon>Mucorales</taxon>
        <taxon>Cunninghamellaceae</taxon>
        <taxon>Absidia</taxon>
    </lineage>
</organism>
<keyword evidence="5" id="KW-0653">Protein transport</keyword>
<gene>
    <name evidence="12" type="ORF">BCR42DRAFT_420286</name>
</gene>
<keyword evidence="7" id="KW-0472">Membrane</keyword>
<dbReference type="GO" id="GO:0006886">
    <property type="term" value="P:intracellular protein transport"/>
    <property type="evidence" value="ECO:0007669"/>
    <property type="project" value="InterPro"/>
</dbReference>
<dbReference type="Pfam" id="PF04136">
    <property type="entry name" value="COG3_N"/>
    <property type="match status" value="1"/>
</dbReference>
<feature type="domain" description="Conserved oligomeric Golgi complex subunit 3 N-terminal" evidence="10">
    <location>
        <begin position="149"/>
        <end position="292"/>
    </location>
</feature>
<comment type="subcellular location">
    <subcellularLocation>
        <location evidence="1">Golgi apparatus membrane</location>
        <topology evidence="1">Peripheral membrane protein</topology>
    </subcellularLocation>
</comment>
<reference evidence="12 13" key="1">
    <citation type="submission" date="2016-07" db="EMBL/GenBank/DDBJ databases">
        <title>Pervasive Adenine N6-methylation of Active Genes in Fungi.</title>
        <authorList>
            <consortium name="DOE Joint Genome Institute"/>
            <person name="Mondo S.J."/>
            <person name="Dannebaum R.O."/>
            <person name="Kuo R.C."/>
            <person name="Labutti K."/>
            <person name="Haridas S."/>
            <person name="Kuo A."/>
            <person name="Salamov A."/>
            <person name="Ahrendt S.R."/>
            <person name="Lipzen A."/>
            <person name="Sullivan W."/>
            <person name="Andreopoulos W.B."/>
            <person name="Clum A."/>
            <person name="Lindquist E."/>
            <person name="Daum C."/>
            <person name="Ramamoorthy G.K."/>
            <person name="Gryganskyi A."/>
            <person name="Culley D."/>
            <person name="Magnuson J.K."/>
            <person name="James T.Y."/>
            <person name="O'Malley M.A."/>
            <person name="Stajich J.E."/>
            <person name="Spatafora J.W."/>
            <person name="Visel A."/>
            <person name="Grigoriev I.V."/>
        </authorList>
    </citation>
    <scope>NUCLEOTIDE SEQUENCE [LARGE SCALE GENOMIC DNA]</scope>
    <source>
        <strain evidence="12 13">NRRL 1336</strain>
    </source>
</reference>
<dbReference type="InterPro" id="IPR007265">
    <property type="entry name" value="COG_su3"/>
</dbReference>
<evidence type="ECO:0000256" key="6">
    <source>
        <dbReference type="ARBA" id="ARBA00023034"/>
    </source>
</evidence>
<dbReference type="GO" id="GO:0006891">
    <property type="term" value="P:intra-Golgi vesicle-mediated transport"/>
    <property type="evidence" value="ECO:0007669"/>
    <property type="project" value="TreeGrafter"/>
</dbReference>
<dbReference type="Pfam" id="PF20671">
    <property type="entry name" value="COG3_C"/>
    <property type="match status" value="1"/>
</dbReference>
<evidence type="ECO:0000256" key="7">
    <source>
        <dbReference type="ARBA" id="ARBA00023136"/>
    </source>
</evidence>
<dbReference type="GO" id="GO:0007030">
    <property type="term" value="P:Golgi organization"/>
    <property type="evidence" value="ECO:0007669"/>
    <property type="project" value="TreeGrafter"/>
</dbReference>
<feature type="region of interest" description="Disordered" evidence="9">
    <location>
        <begin position="522"/>
        <end position="577"/>
    </location>
</feature>
<dbReference type="InterPro" id="IPR048685">
    <property type="entry name" value="COG3_C"/>
</dbReference>
<accession>A0A1X2I9G5</accession>
<keyword evidence="13" id="KW-1185">Reference proteome</keyword>
<dbReference type="InterPro" id="IPR048320">
    <property type="entry name" value="COG3_N"/>
</dbReference>
<keyword evidence="4" id="KW-0813">Transport</keyword>
<dbReference type="EMBL" id="MCGE01000019">
    <property type="protein sequence ID" value="ORZ12245.1"/>
    <property type="molecule type" value="Genomic_DNA"/>
</dbReference>
<dbReference type="GO" id="GO:0005801">
    <property type="term" value="C:cis-Golgi network"/>
    <property type="evidence" value="ECO:0007669"/>
    <property type="project" value="InterPro"/>
</dbReference>
<dbReference type="PANTHER" id="PTHR13302">
    <property type="entry name" value="CONSERVED OLIGOMERIC GOLGI COMPLEX COMPONENT 3"/>
    <property type="match status" value="1"/>
</dbReference>
<feature type="compositionally biased region" description="Low complexity" evidence="9">
    <location>
        <begin position="558"/>
        <end position="574"/>
    </location>
</feature>
<evidence type="ECO:0000259" key="10">
    <source>
        <dbReference type="Pfam" id="PF04136"/>
    </source>
</evidence>